<organism evidence="1 2">
    <name type="scientific">Pseudomonas brassicae</name>
    <dbReference type="NCBI Taxonomy" id="2708063"/>
    <lineage>
        <taxon>Bacteria</taxon>
        <taxon>Pseudomonadati</taxon>
        <taxon>Pseudomonadota</taxon>
        <taxon>Gammaproteobacteria</taxon>
        <taxon>Pseudomonadales</taxon>
        <taxon>Pseudomonadaceae</taxon>
        <taxon>Pseudomonas</taxon>
    </lineage>
</organism>
<dbReference type="Proteomes" id="UP000480410">
    <property type="component" value="Unassembled WGS sequence"/>
</dbReference>
<protein>
    <submittedName>
        <fullName evidence="1">YceK/YidQ family lipoprotein</fullName>
    </submittedName>
</protein>
<comment type="caution">
    <text evidence="1">The sequence shown here is derived from an EMBL/GenBank/DDBJ whole genome shotgun (WGS) entry which is preliminary data.</text>
</comment>
<dbReference type="AlphaFoldDB" id="A0A6M0CS39"/>
<gene>
    <name evidence="1" type="ORF">G3435_11105</name>
</gene>
<reference evidence="1 2" key="1">
    <citation type="submission" date="2020-02" db="EMBL/GenBank/DDBJ databases">
        <title>Broccoli isolated Pseudomonas sp.</title>
        <authorList>
            <person name="Fujikawa T."/>
            <person name="Sawada H."/>
        </authorList>
    </citation>
    <scope>NUCLEOTIDE SEQUENCE [LARGE SCALE GENOMIC DNA]</scope>
    <source>
        <strain evidence="1 2">MAFF212428</strain>
    </source>
</reference>
<keyword evidence="1" id="KW-0449">Lipoprotein</keyword>
<dbReference type="EMBL" id="JAAHBV010000220">
    <property type="protein sequence ID" value="NER60388.1"/>
    <property type="molecule type" value="Genomic_DNA"/>
</dbReference>
<evidence type="ECO:0000313" key="2">
    <source>
        <dbReference type="Proteomes" id="UP000480410"/>
    </source>
</evidence>
<accession>A0A6M0CS39</accession>
<proteinExistence type="predicted"/>
<evidence type="ECO:0000313" key="1">
    <source>
        <dbReference type="EMBL" id="NER60388.1"/>
    </source>
</evidence>
<name>A0A6M0CS39_9PSED</name>
<sequence>MECASPGLYHGTRNNVSFLFSATSAQFCWPLIVCPLAFIATLPVDMVVDTVMIPADATR</sequence>